<proteinExistence type="predicted"/>
<keyword evidence="4" id="KW-1185">Reference proteome</keyword>
<gene>
    <name evidence="3" type="ORF">A9B99_21740</name>
</gene>
<organism evidence="3 4">
    <name type="scientific">Mangrovibacter phragmitis</name>
    <dbReference type="NCBI Taxonomy" id="1691903"/>
    <lineage>
        <taxon>Bacteria</taxon>
        <taxon>Pseudomonadati</taxon>
        <taxon>Pseudomonadota</taxon>
        <taxon>Gammaproteobacteria</taxon>
        <taxon>Enterobacterales</taxon>
        <taxon>Enterobacteriaceae</taxon>
        <taxon>Mangrovibacter</taxon>
    </lineage>
</organism>
<evidence type="ECO:0000259" key="2">
    <source>
        <dbReference type="Pfam" id="PF06812"/>
    </source>
</evidence>
<dbReference type="InterPro" id="IPR010657">
    <property type="entry name" value="ImpA_N"/>
</dbReference>
<feature type="domain" description="ImpA N-terminal" evidence="2">
    <location>
        <begin position="34"/>
        <end position="138"/>
    </location>
</feature>
<evidence type="ECO:0000313" key="4">
    <source>
        <dbReference type="Proteomes" id="UP000078225"/>
    </source>
</evidence>
<reference evidence="4" key="1">
    <citation type="submission" date="2016-05" db="EMBL/GenBank/DDBJ databases">
        <authorList>
            <person name="Behera P."/>
            <person name="Vaishampayan P."/>
            <person name="Singh N."/>
            <person name="Raina V."/>
            <person name="Suar M."/>
            <person name="Pattnaik A."/>
            <person name="Rastogi G."/>
        </authorList>
    </citation>
    <scope>NUCLEOTIDE SEQUENCE [LARGE SCALE GENOMIC DNA]</scope>
    <source>
        <strain evidence="4">MP23</strain>
    </source>
</reference>
<dbReference type="OrthoDB" id="1522895at2"/>
<name>A0A1B7L4X8_9ENTR</name>
<evidence type="ECO:0000313" key="3">
    <source>
        <dbReference type="EMBL" id="OAT77373.1"/>
    </source>
</evidence>
<feature type="compositionally biased region" description="Polar residues" evidence="1">
    <location>
        <begin position="197"/>
        <end position="216"/>
    </location>
</feature>
<feature type="region of interest" description="Disordered" evidence="1">
    <location>
        <begin position="197"/>
        <end position="227"/>
    </location>
</feature>
<dbReference type="AlphaFoldDB" id="A0A1B7L4X8"/>
<accession>A0A1B7L4X8</accession>
<dbReference type="EMBL" id="LYRP01000009">
    <property type="protein sequence ID" value="OAT77373.1"/>
    <property type="molecule type" value="Genomic_DNA"/>
</dbReference>
<dbReference type="PANTHER" id="PTHR37024:SF5">
    <property type="entry name" value="IMPA N-TERMINAL DOMAIN-CONTAINING PROTEIN"/>
    <property type="match status" value="1"/>
</dbReference>
<dbReference type="STRING" id="1691903.A9B99_21740"/>
<dbReference type="PANTHER" id="PTHR37024">
    <property type="entry name" value="TYPE VI SECRETION SYSTEM DUF2094 AND IMPA-RELATED DOMAIN PROTEIN"/>
    <property type="match status" value="1"/>
</dbReference>
<sequence length="531" mass="59657">MSNLQNLISACGTDEKTLRAQTQSHIVDWERWIQPINENDPTGGDSGYDDDFQLMRDEVNKLTGTDTALICQLAEKLLTATSKDLRVITFYVWARLHQDGETGFAEGLELLAGMLERYGTRLHPLRERTRKSALEWLTSRKVMDSLLLYPEVDMAVMPRITGALLLVEQAIVQLDVPSRPVLAPLYQGLNQRLEQSGGASSLVPQNSREETNSIPATRSPAPVMSSVSSGRDLLDQAKVLAAYLRDQPGGWLAGHHLIKSIRWDTLATLPPLDSAGRTRLVPPKPDNRAHLKRLYLQQSWNELLERADSLQAQGVNHLWLDVQWYIWQALLKMDNDTVRADIICRDLQGLLTRLPGLETLAFDDGTPFADEVTLSWINATVLGEPDNWKEEPVNAPDLASDTVLELEAEAIQLADTEGVEAALNWLQLRPGITSVKDRWMVRLLMARVAEQYNKNELALHLLSDLDNRASELTLDQWIPELMFEVKARWVRLLRAKAGRNETDKLRLQAEMDTLLSGLIALDPARAAVLCH</sequence>
<evidence type="ECO:0000256" key="1">
    <source>
        <dbReference type="SAM" id="MobiDB-lite"/>
    </source>
</evidence>
<dbReference type="NCBIfam" id="TIGR03362">
    <property type="entry name" value="VI_chp_7"/>
    <property type="match status" value="1"/>
</dbReference>
<dbReference type="Proteomes" id="UP000078225">
    <property type="component" value="Unassembled WGS sequence"/>
</dbReference>
<dbReference type="RefSeq" id="WP_064596970.1">
    <property type="nucleotide sequence ID" value="NZ_CP134782.1"/>
</dbReference>
<protein>
    <submittedName>
        <fullName evidence="3">Type VI secretion system ImpA domain-containing protein</fullName>
    </submittedName>
</protein>
<dbReference type="InterPro" id="IPR017739">
    <property type="entry name" value="T6SS-assoc_VCA0119"/>
</dbReference>
<dbReference type="Pfam" id="PF16989">
    <property type="entry name" value="T6SS_VasJ"/>
    <property type="match status" value="1"/>
</dbReference>
<comment type="caution">
    <text evidence="3">The sequence shown here is derived from an EMBL/GenBank/DDBJ whole genome shotgun (WGS) entry which is preliminary data.</text>
</comment>
<dbReference type="Pfam" id="PF06812">
    <property type="entry name" value="ImpA_N"/>
    <property type="match status" value="1"/>
</dbReference>